<dbReference type="SUPFAM" id="SSF46785">
    <property type="entry name" value="Winged helix' DNA-binding domain"/>
    <property type="match status" value="1"/>
</dbReference>
<accession>A0A7H8TA62</accession>
<dbReference type="Gene3D" id="1.10.10.10">
    <property type="entry name" value="Winged helix-like DNA-binding domain superfamily/Winged helix DNA-binding domain"/>
    <property type="match status" value="1"/>
</dbReference>
<dbReference type="PANTHER" id="PTHR33516">
    <property type="entry name" value="LEXA REPRESSOR"/>
    <property type="match status" value="1"/>
</dbReference>
<evidence type="ECO:0000313" key="4">
    <source>
        <dbReference type="Proteomes" id="UP000509418"/>
    </source>
</evidence>
<dbReference type="InterPro" id="IPR036388">
    <property type="entry name" value="WH-like_DNA-bd_sf"/>
</dbReference>
<organism evidence="3 4">
    <name type="scientific">Streptomyces chartreusis</name>
    <dbReference type="NCBI Taxonomy" id="1969"/>
    <lineage>
        <taxon>Bacteria</taxon>
        <taxon>Bacillati</taxon>
        <taxon>Actinomycetota</taxon>
        <taxon>Actinomycetes</taxon>
        <taxon>Kitasatosporales</taxon>
        <taxon>Streptomycetaceae</taxon>
        <taxon>Streptomyces</taxon>
    </lineage>
</organism>
<dbReference type="GO" id="GO:0006508">
    <property type="term" value="P:proteolysis"/>
    <property type="evidence" value="ECO:0007669"/>
    <property type="project" value="InterPro"/>
</dbReference>
<dbReference type="PANTHER" id="PTHR33516:SF2">
    <property type="entry name" value="LEXA REPRESSOR-RELATED"/>
    <property type="match status" value="1"/>
</dbReference>
<dbReference type="InterPro" id="IPR050077">
    <property type="entry name" value="LexA_repressor"/>
</dbReference>
<gene>
    <name evidence="3" type="ORF">HUT05_25250</name>
</gene>
<dbReference type="Pfam" id="PF01726">
    <property type="entry name" value="LexA_DNA_bind"/>
    <property type="match status" value="1"/>
</dbReference>
<dbReference type="Proteomes" id="UP000509418">
    <property type="component" value="Chromosome"/>
</dbReference>
<evidence type="ECO:0000256" key="1">
    <source>
        <dbReference type="SAM" id="MobiDB-lite"/>
    </source>
</evidence>
<evidence type="ECO:0000313" key="3">
    <source>
        <dbReference type="EMBL" id="QKZ20366.1"/>
    </source>
</evidence>
<dbReference type="RefSeq" id="WP_176576426.1">
    <property type="nucleotide sequence ID" value="NZ_CBDRGH010000036.1"/>
</dbReference>
<dbReference type="InterPro" id="IPR036390">
    <property type="entry name" value="WH_DNA-bd_sf"/>
</dbReference>
<evidence type="ECO:0000259" key="2">
    <source>
        <dbReference type="Pfam" id="PF01726"/>
    </source>
</evidence>
<name>A0A7H8TA62_STRCX</name>
<protein>
    <recommendedName>
        <fullName evidence="2">LexA repressor DNA-binding domain-containing protein</fullName>
    </recommendedName>
</protein>
<dbReference type="AlphaFoldDB" id="A0A7H8TA62"/>
<feature type="region of interest" description="Disordered" evidence="1">
    <location>
        <begin position="1"/>
        <end position="20"/>
    </location>
</feature>
<proteinExistence type="predicted"/>
<feature type="domain" description="LexA repressor DNA-binding" evidence="2">
    <location>
        <begin position="28"/>
        <end position="90"/>
    </location>
</feature>
<reference evidence="3 4" key="1">
    <citation type="submission" date="2020-06" db="EMBL/GenBank/DDBJ databases">
        <title>Genome mining for natural products.</title>
        <authorList>
            <person name="Zhang B."/>
            <person name="Shi J."/>
            <person name="Ge H."/>
        </authorList>
    </citation>
    <scope>NUCLEOTIDE SEQUENCE [LARGE SCALE GENOMIC DNA]</scope>
    <source>
        <strain evidence="3 4">NA02069</strain>
    </source>
</reference>
<sequence length="182" mass="19756">MTTHPALAVADSPTAEDCSPSYTTETLQLTERQWKILDFIRASTRHRGYPPTLREIGTAAGLSSVSAVSYQLGRLEAMKVIARDPGRLRAYRVIVGDRATQPLPVVSLSGCSFLDGRQSGDDTERAFVLKVVLDPDLKRALLAGAELTVERMPVTADDKNAFPNALYGHVTAITHRLGTPNP</sequence>
<dbReference type="GO" id="GO:0004252">
    <property type="term" value="F:serine-type endopeptidase activity"/>
    <property type="evidence" value="ECO:0007669"/>
    <property type="project" value="InterPro"/>
</dbReference>
<keyword evidence="4" id="KW-1185">Reference proteome</keyword>
<dbReference type="InterPro" id="IPR006199">
    <property type="entry name" value="LexA_DNA-bd_dom"/>
</dbReference>
<dbReference type="EMBL" id="CP056041">
    <property type="protein sequence ID" value="QKZ20366.1"/>
    <property type="molecule type" value="Genomic_DNA"/>
</dbReference>